<dbReference type="AlphaFoldDB" id="A0A6A4BDD3"/>
<evidence type="ECO:0000256" key="1">
    <source>
        <dbReference type="ARBA" id="ARBA00001968"/>
    </source>
</evidence>
<evidence type="ECO:0000256" key="3">
    <source>
        <dbReference type="ARBA" id="ARBA00006958"/>
    </source>
</evidence>
<comment type="subcellular location">
    <subcellularLocation>
        <location evidence="2">Nucleus</location>
    </subcellularLocation>
</comment>
<dbReference type="PANTHER" id="PTHR22930">
    <property type="match status" value="1"/>
</dbReference>
<dbReference type="GO" id="GO:0046872">
    <property type="term" value="F:metal ion binding"/>
    <property type="evidence" value="ECO:0007669"/>
    <property type="project" value="UniProtKB-KW"/>
</dbReference>
<dbReference type="EMBL" id="QXFT01005536">
    <property type="protein sequence ID" value="KAE9272237.1"/>
    <property type="molecule type" value="Genomic_DNA"/>
</dbReference>
<keyword evidence="7" id="KW-0539">Nucleus</keyword>
<accession>A0A6A4BDD3</accession>
<comment type="caution">
    <text evidence="9">The sequence shown here is derived from an EMBL/GenBank/DDBJ whole genome shotgun (WGS) entry which is preliminary data.</text>
</comment>
<evidence type="ECO:0000256" key="4">
    <source>
        <dbReference type="ARBA" id="ARBA00022722"/>
    </source>
</evidence>
<dbReference type="GO" id="GO:0016787">
    <property type="term" value="F:hydrolase activity"/>
    <property type="evidence" value="ECO:0007669"/>
    <property type="project" value="UniProtKB-KW"/>
</dbReference>
<evidence type="ECO:0000256" key="6">
    <source>
        <dbReference type="ARBA" id="ARBA00022801"/>
    </source>
</evidence>
<dbReference type="GO" id="GO:0005634">
    <property type="term" value="C:nucleus"/>
    <property type="evidence" value="ECO:0007669"/>
    <property type="project" value="UniProtKB-SubCell"/>
</dbReference>
<dbReference type="Proteomes" id="UP000434957">
    <property type="component" value="Unassembled WGS sequence"/>
</dbReference>
<organism evidence="9 10">
    <name type="scientific">Phytophthora rubi</name>
    <dbReference type="NCBI Taxonomy" id="129364"/>
    <lineage>
        <taxon>Eukaryota</taxon>
        <taxon>Sar</taxon>
        <taxon>Stramenopiles</taxon>
        <taxon>Oomycota</taxon>
        <taxon>Peronosporomycetes</taxon>
        <taxon>Peronosporales</taxon>
        <taxon>Peronosporaceae</taxon>
        <taxon>Phytophthora</taxon>
    </lineage>
</organism>
<keyword evidence="10" id="KW-1185">Reference proteome</keyword>
<reference evidence="9 10" key="1">
    <citation type="submission" date="2018-08" db="EMBL/GenBank/DDBJ databases">
        <title>Genomic investigation of the strawberry pathogen Phytophthora fragariae indicates pathogenicity is determined by transcriptional variation in three key races.</title>
        <authorList>
            <person name="Adams T.M."/>
            <person name="Armitage A.D."/>
            <person name="Sobczyk M.K."/>
            <person name="Bates H.J."/>
            <person name="Dunwell J.M."/>
            <person name="Nellist C.F."/>
            <person name="Harrison R.J."/>
        </authorList>
    </citation>
    <scope>NUCLEOTIDE SEQUENCE [LARGE SCALE GENOMIC DNA]</scope>
    <source>
        <strain evidence="9 10">SCRP333</strain>
    </source>
</reference>
<dbReference type="Pfam" id="PF13359">
    <property type="entry name" value="DDE_Tnp_4"/>
    <property type="match status" value="1"/>
</dbReference>
<keyword evidence="6" id="KW-0378">Hydrolase</keyword>
<keyword evidence="5" id="KW-0479">Metal-binding</keyword>
<name>A0A6A4BDD3_9STRA</name>
<comment type="cofactor">
    <cofactor evidence="1">
        <name>a divalent metal cation</name>
        <dbReference type="ChEBI" id="CHEBI:60240"/>
    </cofactor>
</comment>
<dbReference type="InterPro" id="IPR027806">
    <property type="entry name" value="HARBI1_dom"/>
</dbReference>
<dbReference type="InterPro" id="IPR045249">
    <property type="entry name" value="HARBI1-like"/>
</dbReference>
<proteinExistence type="inferred from homology"/>
<keyword evidence="4" id="KW-0540">Nuclease</keyword>
<comment type="similarity">
    <text evidence="3">Belongs to the HARBI1 family.</text>
</comment>
<evidence type="ECO:0000259" key="8">
    <source>
        <dbReference type="Pfam" id="PF13359"/>
    </source>
</evidence>
<feature type="domain" description="DDE Tnp4" evidence="8">
    <location>
        <begin position="6"/>
        <end position="93"/>
    </location>
</feature>
<evidence type="ECO:0000313" key="9">
    <source>
        <dbReference type="EMBL" id="KAE9272237.1"/>
    </source>
</evidence>
<evidence type="ECO:0000313" key="10">
    <source>
        <dbReference type="Proteomes" id="UP000434957"/>
    </source>
</evidence>
<gene>
    <name evidence="9" type="ORF">PR003_g30267</name>
</gene>
<evidence type="ECO:0000256" key="2">
    <source>
        <dbReference type="ARBA" id="ARBA00004123"/>
    </source>
</evidence>
<dbReference type="PANTHER" id="PTHR22930:SF250">
    <property type="entry name" value="NUCLEASE HARBI1-LIKE PROTEIN"/>
    <property type="match status" value="1"/>
</dbReference>
<dbReference type="GO" id="GO:0004518">
    <property type="term" value="F:nuclease activity"/>
    <property type="evidence" value="ECO:0007669"/>
    <property type="project" value="UniProtKB-KW"/>
</dbReference>
<protein>
    <recommendedName>
        <fullName evidence="8">DDE Tnp4 domain-containing protein</fullName>
    </recommendedName>
</protein>
<sequence length="167" mass="18872">MGKYVKHRLPPAMHFIADAGYALRSYMLTPFAHEQRSNAVINKFNKAHSRTRMPVEMVFGALKGRFQILRRELDMNSDVEDGKVIASCFVLHNFALTYERNSLEELATLVRGEVANSMQDEMLLHDDNADEANVAPRQVDEDAEAELQVGKQIRNAIVIKLVNSVTV</sequence>
<evidence type="ECO:0000256" key="7">
    <source>
        <dbReference type="ARBA" id="ARBA00023242"/>
    </source>
</evidence>
<evidence type="ECO:0000256" key="5">
    <source>
        <dbReference type="ARBA" id="ARBA00022723"/>
    </source>
</evidence>